<reference evidence="2 3" key="1">
    <citation type="journal article" date="2018" name="Sci. Rep.">
        <title>Characterisation of pathogen-specific regions and novel effector candidates in Fusarium oxysporum f. sp. cepae.</title>
        <authorList>
            <person name="Armitage A.D."/>
            <person name="Taylor A."/>
            <person name="Sobczyk M.K."/>
            <person name="Baxter L."/>
            <person name="Greenfield B.P."/>
            <person name="Bates H.J."/>
            <person name="Wilson F."/>
            <person name="Jackson A.C."/>
            <person name="Ott S."/>
            <person name="Harrison R.J."/>
            <person name="Clarkson J.P."/>
        </authorList>
    </citation>
    <scope>NUCLEOTIDE SEQUENCE [LARGE SCALE GENOMIC DNA]</scope>
    <source>
        <strain evidence="2 3">Fo_A13</strain>
    </source>
</reference>
<gene>
    <name evidence="2" type="ORF">BFJ69_g14868</name>
</gene>
<feature type="region of interest" description="Disordered" evidence="1">
    <location>
        <begin position="1"/>
        <end position="21"/>
    </location>
</feature>
<sequence>MSNNCGCHQNPPSSGPAPVKHDYSKAQALTAILNPGNQKKVLLYQTLTVNGTLGYEYATFSPDQSVKSQGYNQGVVGNYDEQPSPLSPVTKWGSNIVSMVMDGVVNVYGVSAHTNSMCLLSPVYQPLKLAEVDKNLNSKIAGCTNGQGQAWLYFQKSDGGKTGYIYEKSLTKLNEKPTKLVITKDAKLDTDIVAFYDGRRRWIAYQTWMDGDDDDESYSQIQIVCLDDESAKDHYMQGSKTVLDKELIELAATSAVKNGKELIYIYFRGQASNLYWSAAELTKNGAKFSTPENLKQIKMDRRSSLAVLPHDEGIVVYGIKKSGDGIEAFLDPFVFK</sequence>
<proteinExistence type="predicted"/>
<dbReference type="Proteomes" id="UP000285084">
    <property type="component" value="Unassembled WGS sequence"/>
</dbReference>
<dbReference type="Gene3D" id="2.120.10.70">
    <property type="entry name" value="Fucose-specific lectin"/>
    <property type="match status" value="1"/>
</dbReference>
<protein>
    <submittedName>
        <fullName evidence="2">Uncharacterized protein</fullName>
    </submittedName>
</protein>
<organism evidence="2 3">
    <name type="scientific">Fusarium oxysporum</name>
    <name type="common">Fusarium vascular wilt</name>
    <dbReference type="NCBI Taxonomy" id="5507"/>
    <lineage>
        <taxon>Eukaryota</taxon>
        <taxon>Fungi</taxon>
        <taxon>Dikarya</taxon>
        <taxon>Ascomycota</taxon>
        <taxon>Pezizomycotina</taxon>
        <taxon>Sordariomycetes</taxon>
        <taxon>Hypocreomycetidae</taxon>
        <taxon>Hypocreales</taxon>
        <taxon>Nectriaceae</taxon>
        <taxon>Fusarium</taxon>
        <taxon>Fusarium oxysporum species complex</taxon>
    </lineage>
</organism>
<evidence type="ECO:0000313" key="3">
    <source>
        <dbReference type="Proteomes" id="UP000285084"/>
    </source>
</evidence>
<dbReference type="EMBL" id="MRCX01000248">
    <property type="protein sequence ID" value="RKK67044.1"/>
    <property type="molecule type" value="Genomic_DNA"/>
</dbReference>
<feature type="compositionally biased region" description="Polar residues" evidence="1">
    <location>
        <begin position="1"/>
        <end position="12"/>
    </location>
</feature>
<accession>A0A420MGB1</accession>
<name>A0A420MGB1_FUSOX</name>
<evidence type="ECO:0000313" key="2">
    <source>
        <dbReference type="EMBL" id="RKK67044.1"/>
    </source>
</evidence>
<evidence type="ECO:0000256" key="1">
    <source>
        <dbReference type="SAM" id="MobiDB-lite"/>
    </source>
</evidence>
<comment type="caution">
    <text evidence="2">The sequence shown here is derived from an EMBL/GenBank/DDBJ whole genome shotgun (WGS) entry which is preliminary data.</text>
</comment>
<dbReference type="AlphaFoldDB" id="A0A420MGB1"/>